<dbReference type="KEGG" id="erz:ER308_09120"/>
<feature type="transmembrane region" description="Helical" evidence="2">
    <location>
        <begin position="505"/>
        <end position="524"/>
    </location>
</feature>
<dbReference type="InterPro" id="IPR001466">
    <property type="entry name" value="Beta-lactam-related"/>
</dbReference>
<feature type="transmembrane region" description="Helical" evidence="2">
    <location>
        <begin position="467"/>
        <end position="485"/>
    </location>
</feature>
<keyword evidence="2" id="KW-1133">Transmembrane helix</keyword>
<dbReference type="SUPFAM" id="SSF56601">
    <property type="entry name" value="beta-lactamase/transpeptidase-like"/>
    <property type="match status" value="1"/>
</dbReference>
<dbReference type="InterPro" id="IPR012338">
    <property type="entry name" value="Beta-lactam/transpept-like"/>
</dbReference>
<dbReference type="EMBL" id="CP036402">
    <property type="protein sequence ID" value="QBI19692.1"/>
    <property type="molecule type" value="Genomic_DNA"/>
</dbReference>
<evidence type="ECO:0000256" key="1">
    <source>
        <dbReference type="SAM" id="MobiDB-lite"/>
    </source>
</evidence>
<dbReference type="Gene3D" id="3.40.710.10">
    <property type="entry name" value="DD-peptidase/beta-lactamase superfamily"/>
    <property type="match status" value="1"/>
</dbReference>
<dbReference type="Pfam" id="PF00144">
    <property type="entry name" value="Beta-lactamase"/>
    <property type="match status" value="1"/>
</dbReference>
<evidence type="ECO:0000259" key="3">
    <source>
        <dbReference type="Pfam" id="PF00144"/>
    </source>
</evidence>
<evidence type="ECO:0000313" key="5">
    <source>
        <dbReference type="Proteomes" id="UP000291469"/>
    </source>
</evidence>
<feature type="region of interest" description="Disordered" evidence="1">
    <location>
        <begin position="1"/>
        <end position="31"/>
    </location>
</feature>
<reference evidence="4 5" key="1">
    <citation type="submission" date="2019-01" db="EMBL/GenBank/DDBJ databases">
        <title>Egibacter rhizosphaerae EGI 80759T.</title>
        <authorList>
            <person name="Chen D.-D."/>
            <person name="Tian Y."/>
            <person name="Jiao J.-Y."/>
            <person name="Zhang X.-T."/>
            <person name="Zhang Y.-G."/>
            <person name="Zhang Y."/>
            <person name="Xiao M."/>
            <person name="Shu W.-S."/>
            <person name="Li W.-J."/>
        </authorList>
    </citation>
    <scope>NUCLEOTIDE SEQUENCE [LARGE SCALE GENOMIC DNA]</scope>
    <source>
        <strain evidence="4 5">EGI 80759</strain>
    </source>
</reference>
<evidence type="ECO:0000256" key="2">
    <source>
        <dbReference type="SAM" id="Phobius"/>
    </source>
</evidence>
<feature type="domain" description="Beta-lactamase-related" evidence="3">
    <location>
        <begin position="91"/>
        <end position="391"/>
    </location>
</feature>
<dbReference type="InterPro" id="IPR050491">
    <property type="entry name" value="AmpC-like"/>
</dbReference>
<dbReference type="AlphaFoldDB" id="A0A411YEZ5"/>
<feature type="compositionally biased region" description="Basic and acidic residues" evidence="1">
    <location>
        <begin position="11"/>
        <end position="29"/>
    </location>
</feature>
<name>A0A411YEZ5_9ACTN</name>
<keyword evidence="2" id="KW-0472">Membrane</keyword>
<protein>
    <submittedName>
        <fullName evidence="4">Class A beta-lactamase-related serine hydrolase</fullName>
    </submittedName>
</protein>
<feature type="transmembrane region" description="Helical" evidence="2">
    <location>
        <begin position="409"/>
        <end position="431"/>
    </location>
</feature>
<dbReference type="OrthoDB" id="5377981at2"/>
<keyword evidence="5" id="KW-1185">Reference proteome</keyword>
<dbReference type="GO" id="GO:0016787">
    <property type="term" value="F:hydrolase activity"/>
    <property type="evidence" value="ECO:0007669"/>
    <property type="project" value="UniProtKB-KW"/>
</dbReference>
<feature type="compositionally biased region" description="Basic residues" evidence="1">
    <location>
        <begin position="1"/>
        <end position="10"/>
    </location>
</feature>
<dbReference type="PANTHER" id="PTHR46825:SF9">
    <property type="entry name" value="BETA-LACTAMASE-RELATED DOMAIN-CONTAINING PROTEIN"/>
    <property type="match status" value="1"/>
</dbReference>
<keyword evidence="4" id="KW-0378">Hydrolase</keyword>
<keyword evidence="2" id="KW-0812">Transmembrane</keyword>
<accession>A0A411YEZ5</accession>
<proteinExistence type="predicted"/>
<evidence type="ECO:0000313" key="4">
    <source>
        <dbReference type="EMBL" id="QBI19692.1"/>
    </source>
</evidence>
<feature type="transmembrane region" description="Helical" evidence="2">
    <location>
        <begin position="443"/>
        <end position="461"/>
    </location>
</feature>
<dbReference type="PANTHER" id="PTHR46825">
    <property type="entry name" value="D-ALANYL-D-ALANINE-CARBOXYPEPTIDASE/ENDOPEPTIDASE AMPH"/>
    <property type="match status" value="1"/>
</dbReference>
<organism evidence="4 5">
    <name type="scientific">Egibacter rhizosphaerae</name>
    <dbReference type="NCBI Taxonomy" id="1670831"/>
    <lineage>
        <taxon>Bacteria</taxon>
        <taxon>Bacillati</taxon>
        <taxon>Actinomycetota</taxon>
        <taxon>Nitriliruptoria</taxon>
        <taxon>Egibacterales</taxon>
        <taxon>Egibacteraceae</taxon>
        <taxon>Egibacter</taxon>
    </lineage>
</organism>
<dbReference type="Proteomes" id="UP000291469">
    <property type="component" value="Chromosome"/>
</dbReference>
<sequence>MGARAGRARPVHADRGRRGLHPHRGDDRAAVPPVSRIRSLAARPRLRVAGVAVVLAGLAATPLAPARPAPEAEATGEAELLTRVREVAEDADGLHGLAVAEVRGDDVTAAVLGAADGQQAMSAATPIEIGSVAKALTGQLLADLAEVGELAPTDPVAEALDTDDPGLAAISLEDLATHHAGLPRLPPANLPRATLASVGGNPYAGWDRERLIDAAEGRDLDGSEAYAYSNFGVGLLGQALATHLDTSYPELFRARLTEPLGMDDTVVARTAPALPDGHAHGRTAAGLSADPWLGAGYAPAGVGVWSTAEDLATLVRALLAGEAPGTAALEPRRAAGDDTEIGLGWHRTAHDQATVTWHNGGTGGFSSFVGTDRQREHGVVVLARTTTSVDHVGLRLLGVEAEPRGEPGLLGLPFTVLLTAAVVGPPLVTAARGERATRPRDRAEALSTIAGVIAGLALLRALGSWQILTPAAWIVITVVTVAAIASPLARWPDLDTVAGSRPRRLASTGLSIAVSLALVAVLAWA</sequence>
<gene>
    <name evidence="4" type="ORF">ER308_09120</name>
</gene>